<comment type="caution">
    <text evidence="2">The sequence shown here is derived from an EMBL/GenBank/DDBJ whole genome shotgun (WGS) entry which is preliminary data.</text>
</comment>
<dbReference type="EMBL" id="JBCGBO010000024">
    <property type="protein sequence ID" value="KAK9183413.1"/>
    <property type="molecule type" value="Genomic_DNA"/>
</dbReference>
<evidence type="ECO:0000313" key="3">
    <source>
        <dbReference type="Proteomes" id="UP001428341"/>
    </source>
</evidence>
<organism evidence="2 3">
    <name type="scientific">Citrus x changshan-huyou</name>
    <dbReference type="NCBI Taxonomy" id="2935761"/>
    <lineage>
        <taxon>Eukaryota</taxon>
        <taxon>Viridiplantae</taxon>
        <taxon>Streptophyta</taxon>
        <taxon>Embryophyta</taxon>
        <taxon>Tracheophyta</taxon>
        <taxon>Spermatophyta</taxon>
        <taxon>Magnoliopsida</taxon>
        <taxon>eudicotyledons</taxon>
        <taxon>Gunneridae</taxon>
        <taxon>Pentapetalae</taxon>
        <taxon>rosids</taxon>
        <taxon>malvids</taxon>
        <taxon>Sapindales</taxon>
        <taxon>Rutaceae</taxon>
        <taxon>Aurantioideae</taxon>
        <taxon>Citrus</taxon>
    </lineage>
</organism>
<proteinExistence type="predicted"/>
<feature type="compositionally biased region" description="Basic residues" evidence="1">
    <location>
        <begin position="1"/>
        <end position="12"/>
    </location>
</feature>
<evidence type="ECO:0000256" key="1">
    <source>
        <dbReference type="SAM" id="MobiDB-lite"/>
    </source>
</evidence>
<feature type="region of interest" description="Disordered" evidence="1">
    <location>
        <begin position="1"/>
        <end position="143"/>
    </location>
</feature>
<feature type="compositionally biased region" description="Low complexity" evidence="1">
    <location>
        <begin position="90"/>
        <end position="101"/>
    </location>
</feature>
<feature type="compositionally biased region" description="Basic and acidic residues" evidence="1">
    <location>
        <begin position="50"/>
        <end position="87"/>
    </location>
</feature>
<name>A0AAP0LRV1_9ROSI</name>
<sequence length="143" mass="15642">MSTSHQKGHSTKQKPDQIIRRPQQSESKHAHKGSHTSQTSDEPKITIPVAKKEITANHSDSGKTLDLRTSRSFEQKSEGTEKMHKPCQESSSQSQQNQQNSIQTAPATPNGPNPSKPGSNPVLQGNPHSPQGRRVKSVTCFSN</sequence>
<dbReference type="Proteomes" id="UP001428341">
    <property type="component" value="Unassembled WGS sequence"/>
</dbReference>
<accession>A0AAP0LRV1</accession>
<protein>
    <submittedName>
        <fullName evidence="2">Uncharacterized protein</fullName>
    </submittedName>
</protein>
<reference evidence="2 3" key="1">
    <citation type="submission" date="2024-05" db="EMBL/GenBank/DDBJ databases">
        <title>Haplotype-resolved chromosome-level genome assembly of Huyou (Citrus changshanensis).</title>
        <authorList>
            <person name="Miao C."/>
            <person name="Chen W."/>
            <person name="Wu Y."/>
            <person name="Wang L."/>
            <person name="Zhao S."/>
            <person name="Grierson D."/>
            <person name="Xu C."/>
            <person name="Chen K."/>
        </authorList>
    </citation>
    <scope>NUCLEOTIDE SEQUENCE [LARGE SCALE GENOMIC DNA]</scope>
    <source>
        <strain evidence="2">01-14</strain>
        <tissue evidence="2">Leaf</tissue>
    </source>
</reference>
<evidence type="ECO:0000313" key="2">
    <source>
        <dbReference type="EMBL" id="KAK9183413.1"/>
    </source>
</evidence>
<dbReference type="AlphaFoldDB" id="A0AAP0LRV1"/>
<gene>
    <name evidence="2" type="ORF">WN944_026565</name>
</gene>
<keyword evidence="3" id="KW-1185">Reference proteome</keyword>